<dbReference type="VEuPathDB" id="TriTrypDB:TcBrA4_0004390"/>
<dbReference type="VEuPathDB" id="TriTrypDB:TcYC6_0079540"/>
<reference evidence="3 4" key="1">
    <citation type="journal article" date="2018" name="Microb. Genom.">
        <title>Expanding an expanded genome: long-read sequencing of Trypanosoma cruzi.</title>
        <authorList>
            <person name="Berna L."/>
            <person name="Rodriguez M."/>
            <person name="Chiribao M.L."/>
            <person name="Parodi-Talice A."/>
            <person name="Pita S."/>
            <person name="Rijo G."/>
            <person name="Alvarez-Valin F."/>
            <person name="Robello C."/>
        </authorList>
    </citation>
    <scope>NUCLEOTIDE SEQUENCE [LARGE SCALE GENOMIC DNA]</scope>
    <source>
        <strain evidence="3 4">TCC</strain>
    </source>
</reference>
<dbReference type="Gene3D" id="3.60.40.10">
    <property type="entry name" value="PPM-type phosphatase domain"/>
    <property type="match status" value="1"/>
</dbReference>
<dbReference type="VEuPathDB" id="TriTrypDB:C3747_73g79"/>
<dbReference type="VEuPathDB" id="TriTrypDB:TcCLB.510299.79"/>
<dbReference type="VEuPathDB" id="TriTrypDB:TcG_01260"/>
<name>A0A2V2WN13_TRYCR</name>
<sequence length="586" mass="64812">MFQAFPLQHKRMTRLSLPFINVGVCEVMNCATRDHMSSFTVHNTRNRGAHLAATGNSSSSSHFEAAAPPLTLSVPFMSEVVAGGLCDSFTGNYCSRYIGKYLARALSIHSVLPEGIAQLRRELKDDPIIDLLMAAHSRERLLHSRKSHADKKTPQGVSRVFSEWEMQQYAMFADNAFMNACRANEMVGGLNDKLVLRNSEAANSGCRAVWFTATVAPVALQERRQERRREVDQGGTAPPPIRWEAKAKGCEYSVKECKGTAPTSPFCLDVLVSNVGDSRAFGIARNTLTSETRSILDATREHVVPLSSDHKPLRTLELRRILTAGGVVRSDVGDIIDGNPFYNVSRSFGHWSMKCDSQRPPSEQKMIALPACCSWEMIPGDVLVLSNHAIFETRCQEESSMDEIAKVVVREIDRGASPEEAAAALCNYAIRFGAEHSLQVMVAIATSADSAQAPCEAKKQEWIVPGPIYAEPCRRSPEYRNALQADCERCALSLAELLGLRWRQVRNLIPSRHFLPLMTYYGKECSVLQQIMDEEALLFSHESLPPCGCSDDVLMEYDEAHMMSAFERIAKSLISPCTLSTAESGG</sequence>
<dbReference type="EMBL" id="PRFC01000073">
    <property type="protein sequence ID" value="PWV10010.1"/>
    <property type="molecule type" value="Genomic_DNA"/>
</dbReference>
<feature type="domain" description="PPM-type phosphatase" evidence="2">
    <location>
        <begin position="13"/>
        <end position="443"/>
    </location>
</feature>
<gene>
    <name evidence="3" type="ORF">C3747_73g79</name>
</gene>
<dbReference type="VEuPathDB" id="TriTrypDB:TCDM_01110"/>
<dbReference type="VEuPathDB" id="TriTrypDB:C4B63_13g266"/>
<dbReference type="SMART" id="SM00332">
    <property type="entry name" value="PP2Cc"/>
    <property type="match status" value="1"/>
</dbReference>
<proteinExistence type="predicted"/>
<dbReference type="VEuPathDB" id="TriTrypDB:ECC02_003915"/>
<evidence type="ECO:0000259" key="2">
    <source>
        <dbReference type="SMART" id="SM00332"/>
    </source>
</evidence>
<dbReference type="VEuPathDB" id="TriTrypDB:Tc_MARK_8566"/>
<dbReference type="InterPro" id="IPR015655">
    <property type="entry name" value="PP2C"/>
</dbReference>
<dbReference type="InterPro" id="IPR036457">
    <property type="entry name" value="PPM-type-like_dom_sf"/>
</dbReference>
<dbReference type="GO" id="GO:0004722">
    <property type="term" value="F:protein serine/threonine phosphatase activity"/>
    <property type="evidence" value="ECO:0007669"/>
    <property type="project" value="InterPro"/>
</dbReference>
<feature type="region of interest" description="Disordered" evidence="1">
    <location>
        <begin position="223"/>
        <end position="242"/>
    </location>
</feature>
<dbReference type="SMR" id="A0A2V2WN13"/>
<dbReference type="SUPFAM" id="SSF81606">
    <property type="entry name" value="PP2C-like"/>
    <property type="match status" value="1"/>
</dbReference>
<dbReference type="OMA" id="TVKTWRM"/>
<dbReference type="Proteomes" id="UP000246078">
    <property type="component" value="Unassembled WGS sequence"/>
</dbReference>
<dbReference type="VEuPathDB" id="TriTrypDB:TcCLB.504163.10"/>
<protein>
    <recommendedName>
        <fullName evidence="2">PPM-type phosphatase domain-containing protein</fullName>
    </recommendedName>
</protein>
<dbReference type="Pfam" id="PF00481">
    <property type="entry name" value="PP2C"/>
    <property type="match status" value="1"/>
</dbReference>
<dbReference type="PANTHER" id="PTHR13832">
    <property type="entry name" value="PROTEIN PHOSPHATASE 2C"/>
    <property type="match status" value="1"/>
</dbReference>
<dbReference type="AlphaFoldDB" id="A0A2V2WN13"/>
<feature type="compositionally biased region" description="Basic and acidic residues" evidence="1">
    <location>
        <begin position="223"/>
        <end position="232"/>
    </location>
</feature>
<dbReference type="PANTHER" id="PTHR13832:SF847">
    <property type="entry name" value="PHOSPHATASE 2C, PUTATIVE-RELATED"/>
    <property type="match status" value="1"/>
</dbReference>
<dbReference type="InterPro" id="IPR001932">
    <property type="entry name" value="PPM-type_phosphatase-like_dom"/>
</dbReference>
<accession>A0A2V2WN13</accession>
<evidence type="ECO:0000313" key="3">
    <source>
        <dbReference type="EMBL" id="PWV10010.1"/>
    </source>
</evidence>
<comment type="caution">
    <text evidence="3">The sequence shown here is derived from an EMBL/GenBank/DDBJ whole genome shotgun (WGS) entry which is preliminary data.</text>
</comment>
<evidence type="ECO:0000313" key="4">
    <source>
        <dbReference type="Proteomes" id="UP000246078"/>
    </source>
</evidence>
<dbReference type="VEuPathDB" id="TriTrypDB:TCSYLVIO_010013"/>
<dbReference type="OrthoDB" id="10264738at2759"/>
<organism evidence="3 4">
    <name type="scientific">Trypanosoma cruzi</name>
    <dbReference type="NCBI Taxonomy" id="5693"/>
    <lineage>
        <taxon>Eukaryota</taxon>
        <taxon>Discoba</taxon>
        <taxon>Euglenozoa</taxon>
        <taxon>Kinetoplastea</taxon>
        <taxon>Metakinetoplastina</taxon>
        <taxon>Trypanosomatida</taxon>
        <taxon>Trypanosomatidae</taxon>
        <taxon>Trypanosoma</taxon>
        <taxon>Schizotrypanum</taxon>
    </lineage>
</organism>
<dbReference type="VEuPathDB" id="TriTrypDB:TcCL_ESM08232"/>
<evidence type="ECO:0000256" key="1">
    <source>
        <dbReference type="SAM" id="MobiDB-lite"/>
    </source>
</evidence>
<dbReference type="VEuPathDB" id="TriTrypDB:BCY84_16219"/>